<dbReference type="Proteomes" id="UP000199501">
    <property type="component" value="Unassembled WGS sequence"/>
</dbReference>
<gene>
    <name evidence="2" type="ORF">SAMN05216174_106128</name>
</gene>
<name>A0A1G6R4P4_9PSEU</name>
<keyword evidence="1" id="KW-0472">Membrane</keyword>
<feature type="transmembrane region" description="Helical" evidence="1">
    <location>
        <begin position="52"/>
        <end position="72"/>
    </location>
</feature>
<evidence type="ECO:0000313" key="3">
    <source>
        <dbReference type="Proteomes" id="UP000199501"/>
    </source>
</evidence>
<accession>A0A1G6R4P4</accession>
<reference evidence="3" key="1">
    <citation type="submission" date="2016-10" db="EMBL/GenBank/DDBJ databases">
        <authorList>
            <person name="Varghese N."/>
            <person name="Submissions S."/>
        </authorList>
    </citation>
    <scope>NUCLEOTIDE SEQUENCE [LARGE SCALE GENOMIC DNA]</scope>
    <source>
        <strain evidence="3">IBRC-M 10403</strain>
    </source>
</reference>
<feature type="transmembrane region" description="Helical" evidence="1">
    <location>
        <begin position="110"/>
        <end position="129"/>
    </location>
</feature>
<keyword evidence="3" id="KW-1185">Reference proteome</keyword>
<protein>
    <submittedName>
        <fullName evidence="2">Uncharacterized protein</fullName>
    </submittedName>
</protein>
<organism evidence="2 3">
    <name type="scientific">Actinokineospora iranica</name>
    <dbReference type="NCBI Taxonomy" id="1271860"/>
    <lineage>
        <taxon>Bacteria</taxon>
        <taxon>Bacillati</taxon>
        <taxon>Actinomycetota</taxon>
        <taxon>Actinomycetes</taxon>
        <taxon>Pseudonocardiales</taxon>
        <taxon>Pseudonocardiaceae</taxon>
        <taxon>Actinokineospora</taxon>
    </lineage>
</organism>
<evidence type="ECO:0000256" key="1">
    <source>
        <dbReference type="SAM" id="Phobius"/>
    </source>
</evidence>
<dbReference type="EMBL" id="FMZZ01000006">
    <property type="protein sequence ID" value="SDC99254.1"/>
    <property type="molecule type" value="Genomic_DNA"/>
</dbReference>
<evidence type="ECO:0000313" key="2">
    <source>
        <dbReference type="EMBL" id="SDC99254.1"/>
    </source>
</evidence>
<keyword evidence="1" id="KW-0812">Transmembrane</keyword>
<proteinExistence type="predicted"/>
<dbReference type="AlphaFoldDB" id="A0A1G6R4P4"/>
<feature type="transmembrane region" description="Helical" evidence="1">
    <location>
        <begin position="78"/>
        <end position="98"/>
    </location>
</feature>
<sequence length="131" mass="13204">MGNAVPVTGPTERLPTGDDVTTVEFPRITAADVADTAPRTGSGAGFLRELSGALAVGLCVLALAVLALQIIATTKGMPGPGIAVLIGHVTAAVAAVVAQRFADRKTGPEAALAVLLVAIATGAAIWFFWWA</sequence>
<dbReference type="STRING" id="1271860.SAMN05216174_106128"/>
<keyword evidence="1" id="KW-1133">Transmembrane helix</keyword>